<reference evidence="3" key="1">
    <citation type="journal article" date="2011" name="Proc. Natl. Acad. Sci. U.S.A.">
        <title>Obligate biotrophy features unraveled by the genomic analysis of rust fungi.</title>
        <authorList>
            <person name="Duplessis S."/>
            <person name="Cuomo C.A."/>
            <person name="Lin Y.-C."/>
            <person name="Aerts A."/>
            <person name="Tisserant E."/>
            <person name="Veneault-Fourrey C."/>
            <person name="Joly D.L."/>
            <person name="Hacquard S."/>
            <person name="Amselem J."/>
            <person name="Cantarel B.L."/>
            <person name="Chiu R."/>
            <person name="Coutinho P.M."/>
            <person name="Feau N."/>
            <person name="Field M."/>
            <person name="Frey P."/>
            <person name="Gelhaye E."/>
            <person name="Goldberg J."/>
            <person name="Grabherr M.G."/>
            <person name="Kodira C.D."/>
            <person name="Kohler A."/>
            <person name="Kuees U."/>
            <person name="Lindquist E.A."/>
            <person name="Lucas S.M."/>
            <person name="Mago R."/>
            <person name="Mauceli E."/>
            <person name="Morin E."/>
            <person name="Murat C."/>
            <person name="Pangilinan J.L."/>
            <person name="Park R."/>
            <person name="Pearson M."/>
            <person name="Quesneville H."/>
            <person name="Rouhier N."/>
            <person name="Sakthikumar S."/>
            <person name="Salamov A.A."/>
            <person name="Schmutz J."/>
            <person name="Selles B."/>
            <person name="Shapiro H."/>
            <person name="Tanguay P."/>
            <person name="Tuskan G.A."/>
            <person name="Henrissat B."/>
            <person name="Van de Peer Y."/>
            <person name="Rouze P."/>
            <person name="Ellis J.G."/>
            <person name="Dodds P.N."/>
            <person name="Schein J.E."/>
            <person name="Zhong S."/>
            <person name="Hamelin R.C."/>
            <person name="Grigoriev I.V."/>
            <person name="Szabo L.J."/>
            <person name="Martin F."/>
        </authorList>
    </citation>
    <scope>NUCLEOTIDE SEQUENCE [LARGE SCALE GENOMIC DNA]</scope>
    <source>
        <strain evidence="3">98AG31 / pathotype 3-4-7</strain>
    </source>
</reference>
<evidence type="ECO:0000313" key="2">
    <source>
        <dbReference type="EMBL" id="EGF98949.1"/>
    </source>
</evidence>
<dbReference type="EMBL" id="GL883166">
    <property type="protein sequence ID" value="EGF98949.1"/>
    <property type="molecule type" value="Genomic_DNA"/>
</dbReference>
<name>F4S8T0_MELLP</name>
<feature type="region of interest" description="Disordered" evidence="1">
    <location>
        <begin position="1"/>
        <end position="55"/>
    </location>
</feature>
<feature type="compositionally biased region" description="Basic residues" evidence="1">
    <location>
        <begin position="1"/>
        <end position="10"/>
    </location>
</feature>
<dbReference type="GeneID" id="18937093"/>
<protein>
    <submittedName>
        <fullName evidence="2">Uncharacterized protein</fullName>
    </submittedName>
</protein>
<dbReference type="OrthoDB" id="2511315at2759"/>
<dbReference type="KEGG" id="mlr:MELLADRAFT_95010"/>
<dbReference type="RefSeq" id="XP_007417771.1">
    <property type="nucleotide sequence ID" value="XM_007417709.1"/>
</dbReference>
<organism evidence="3">
    <name type="scientific">Melampsora larici-populina (strain 98AG31 / pathotype 3-4-7)</name>
    <name type="common">Poplar leaf rust fungus</name>
    <dbReference type="NCBI Taxonomy" id="747676"/>
    <lineage>
        <taxon>Eukaryota</taxon>
        <taxon>Fungi</taxon>
        <taxon>Dikarya</taxon>
        <taxon>Basidiomycota</taxon>
        <taxon>Pucciniomycotina</taxon>
        <taxon>Pucciniomycetes</taxon>
        <taxon>Pucciniales</taxon>
        <taxon>Melampsoraceae</taxon>
        <taxon>Melampsora</taxon>
    </lineage>
</organism>
<evidence type="ECO:0000256" key="1">
    <source>
        <dbReference type="SAM" id="MobiDB-lite"/>
    </source>
</evidence>
<feature type="compositionally biased region" description="Polar residues" evidence="1">
    <location>
        <begin position="29"/>
        <end position="55"/>
    </location>
</feature>
<proteinExistence type="predicted"/>
<evidence type="ECO:0000313" key="3">
    <source>
        <dbReference type="Proteomes" id="UP000001072"/>
    </source>
</evidence>
<dbReference type="HOGENOM" id="CLU_056407_0_0_1"/>
<accession>F4S8T0</accession>
<dbReference type="InParanoid" id="F4S8T0"/>
<dbReference type="AlphaFoldDB" id="F4S8T0"/>
<keyword evidence="3" id="KW-1185">Reference proteome</keyword>
<sequence>MTKSKSRKGSLKSPGASMVADHSLKTKEPTSPTPNSTQTAKDPSTSQNPQANFSNLFNHPLWPKVQTLPKDLHVFLEIDFESMASGIKNLNYYRVLAHFNPETKSRPTHNKAKLTHDFMTDLRPLLEPFLIRTSVPPSDTLKPDIDFDPLSRHTTRAMLCDAIHSRCPGVTIRQDARVDQVLVLYKAHVDPDLVLPFSKEFSCKPKTLAAGKAHKKTIEFLRFSLQCHAPYIFVHSVGLVHPVLVDLYIKFVCEEDVPEGRVISGYHYSQVSDLMPSVDMQE</sequence>
<gene>
    <name evidence="2" type="ORF">MELLADRAFT_95010</name>
</gene>
<dbReference type="Proteomes" id="UP000001072">
    <property type="component" value="Unassembled WGS sequence"/>
</dbReference>
<dbReference type="VEuPathDB" id="FungiDB:MELLADRAFT_95010"/>